<reference evidence="3" key="1">
    <citation type="journal article" date="2019" name="Int. J. Syst. Evol. Microbiol.">
        <title>The Global Catalogue of Microorganisms (GCM) 10K type strain sequencing project: providing services to taxonomists for standard genome sequencing and annotation.</title>
        <authorList>
            <consortium name="The Broad Institute Genomics Platform"/>
            <consortium name="The Broad Institute Genome Sequencing Center for Infectious Disease"/>
            <person name="Wu L."/>
            <person name="Ma J."/>
        </authorList>
    </citation>
    <scope>NUCLEOTIDE SEQUENCE [LARGE SCALE GENOMIC DNA]</scope>
    <source>
        <strain evidence="3">ICMP 6774ER</strain>
    </source>
</reference>
<gene>
    <name evidence="2" type="ORF">ACFSKW_53655</name>
</gene>
<accession>A0ABW4TE69</accession>
<dbReference type="RefSeq" id="WP_379583429.1">
    <property type="nucleotide sequence ID" value="NZ_JBHUFV010000105.1"/>
</dbReference>
<evidence type="ECO:0000313" key="3">
    <source>
        <dbReference type="Proteomes" id="UP001597368"/>
    </source>
</evidence>
<dbReference type="Proteomes" id="UP001597368">
    <property type="component" value="Unassembled WGS sequence"/>
</dbReference>
<sequence length="74" mass="8814">MSDQPYEISQDMGDDVQESSIAMYKDSYPERHHINEIDDECTRGIFHWMNEEDRRVTDAHPDPLEEPRSFNEDL</sequence>
<evidence type="ECO:0000313" key="2">
    <source>
        <dbReference type="EMBL" id="MFD1940338.1"/>
    </source>
</evidence>
<comment type="caution">
    <text evidence="2">The sequence shown here is derived from an EMBL/GenBank/DDBJ whole genome shotgun (WGS) entry which is preliminary data.</text>
</comment>
<feature type="region of interest" description="Disordered" evidence="1">
    <location>
        <begin position="54"/>
        <end position="74"/>
    </location>
</feature>
<protein>
    <submittedName>
        <fullName evidence="2">Uncharacterized protein</fullName>
    </submittedName>
</protein>
<proteinExistence type="predicted"/>
<dbReference type="EMBL" id="JBHUFV010000105">
    <property type="protein sequence ID" value="MFD1940338.1"/>
    <property type="molecule type" value="Genomic_DNA"/>
</dbReference>
<name>A0ABW4TE69_9ACTN</name>
<organism evidence="2 3">
    <name type="scientific">Nonomuraea mangrovi</name>
    <dbReference type="NCBI Taxonomy" id="2316207"/>
    <lineage>
        <taxon>Bacteria</taxon>
        <taxon>Bacillati</taxon>
        <taxon>Actinomycetota</taxon>
        <taxon>Actinomycetes</taxon>
        <taxon>Streptosporangiales</taxon>
        <taxon>Streptosporangiaceae</taxon>
        <taxon>Nonomuraea</taxon>
    </lineage>
</organism>
<keyword evidence="3" id="KW-1185">Reference proteome</keyword>
<evidence type="ECO:0000256" key="1">
    <source>
        <dbReference type="SAM" id="MobiDB-lite"/>
    </source>
</evidence>